<evidence type="ECO:0000313" key="4">
    <source>
        <dbReference type="EnsemblPlants" id="PNT66401"/>
    </source>
</evidence>
<proteinExistence type="predicted"/>
<dbReference type="Pfam" id="PF00646">
    <property type="entry name" value="F-box"/>
    <property type="match status" value="1"/>
</dbReference>
<dbReference type="PANTHER" id="PTHR34709:SF72">
    <property type="entry name" value="OS07G0130000 PROTEIN"/>
    <property type="match status" value="1"/>
</dbReference>
<gene>
    <name evidence="3" type="ORF">BRADI_3g11042v3</name>
</gene>
<dbReference type="OrthoDB" id="662529at2759"/>
<dbReference type="SUPFAM" id="SSF81383">
    <property type="entry name" value="F-box domain"/>
    <property type="match status" value="1"/>
</dbReference>
<evidence type="ECO:0000313" key="5">
    <source>
        <dbReference type="Proteomes" id="UP000008810"/>
    </source>
</evidence>
<feature type="non-terminal residue" evidence="3">
    <location>
        <position position="422"/>
    </location>
</feature>
<organism evidence="3">
    <name type="scientific">Brachypodium distachyon</name>
    <name type="common">Purple false brome</name>
    <name type="synonym">Trachynia distachya</name>
    <dbReference type="NCBI Taxonomy" id="15368"/>
    <lineage>
        <taxon>Eukaryota</taxon>
        <taxon>Viridiplantae</taxon>
        <taxon>Streptophyta</taxon>
        <taxon>Embryophyta</taxon>
        <taxon>Tracheophyta</taxon>
        <taxon>Spermatophyta</taxon>
        <taxon>Magnoliopsida</taxon>
        <taxon>Liliopsida</taxon>
        <taxon>Poales</taxon>
        <taxon>Poaceae</taxon>
        <taxon>BOP clade</taxon>
        <taxon>Pooideae</taxon>
        <taxon>Stipodae</taxon>
        <taxon>Brachypodieae</taxon>
        <taxon>Brachypodium</taxon>
    </lineage>
</organism>
<accession>A0A2K2CWJ0</accession>
<dbReference type="InterPro" id="IPR036047">
    <property type="entry name" value="F-box-like_dom_sf"/>
</dbReference>
<dbReference type="Proteomes" id="UP000008810">
    <property type="component" value="Chromosome 3"/>
</dbReference>
<dbReference type="InParanoid" id="A0A2K2CWJ0"/>
<dbReference type="InterPro" id="IPR055411">
    <property type="entry name" value="LRR_FXL15/At3g58940/PEG3-like"/>
</dbReference>
<dbReference type="PANTHER" id="PTHR34709">
    <property type="entry name" value="OS10G0396666 PROTEIN"/>
    <property type="match status" value="1"/>
</dbReference>
<dbReference type="InterPro" id="IPR055312">
    <property type="entry name" value="FBL15-like"/>
</dbReference>
<dbReference type="ExpressionAtlas" id="A0A2K2CWJ0">
    <property type="expression patterns" value="baseline"/>
</dbReference>
<keyword evidence="5" id="KW-1185">Reference proteome</keyword>
<evidence type="ECO:0000259" key="1">
    <source>
        <dbReference type="Pfam" id="PF00646"/>
    </source>
</evidence>
<protein>
    <submittedName>
        <fullName evidence="3 4">Uncharacterized protein</fullName>
    </submittedName>
</protein>
<dbReference type="Gramene" id="PNT66401">
    <property type="protein sequence ID" value="PNT66401"/>
    <property type="gene ID" value="BRADI_3g11042v3"/>
</dbReference>
<dbReference type="InterPro" id="IPR001810">
    <property type="entry name" value="F-box_dom"/>
</dbReference>
<dbReference type="AlphaFoldDB" id="A0A2K2CWJ0"/>
<reference evidence="3 4" key="1">
    <citation type="journal article" date="2010" name="Nature">
        <title>Genome sequencing and analysis of the model grass Brachypodium distachyon.</title>
        <authorList>
            <consortium name="International Brachypodium Initiative"/>
        </authorList>
    </citation>
    <scope>NUCLEOTIDE SEQUENCE [LARGE SCALE GENOMIC DNA]</scope>
    <source>
        <strain evidence="3 4">Bd21</strain>
    </source>
</reference>
<dbReference type="EMBL" id="CM000882">
    <property type="protein sequence ID" value="PNT66401.1"/>
    <property type="molecule type" value="Genomic_DNA"/>
</dbReference>
<evidence type="ECO:0000313" key="3">
    <source>
        <dbReference type="EMBL" id="PNT66401.1"/>
    </source>
</evidence>
<name>A0A2K2CWJ0_BRADI</name>
<dbReference type="Pfam" id="PF24758">
    <property type="entry name" value="LRR_At5g56370"/>
    <property type="match status" value="1"/>
</dbReference>
<reference evidence="3" key="2">
    <citation type="submission" date="2017-06" db="EMBL/GenBank/DDBJ databases">
        <title>WGS assembly of Brachypodium distachyon.</title>
        <authorList>
            <consortium name="The International Brachypodium Initiative"/>
            <person name="Lucas S."/>
            <person name="Harmon-Smith M."/>
            <person name="Lail K."/>
            <person name="Tice H."/>
            <person name="Grimwood J."/>
            <person name="Bruce D."/>
            <person name="Barry K."/>
            <person name="Shu S."/>
            <person name="Lindquist E."/>
            <person name="Wang M."/>
            <person name="Pitluck S."/>
            <person name="Vogel J.P."/>
            <person name="Garvin D.F."/>
            <person name="Mockler T.C."/>
            <person name="Schmutz J."/>
            <person name="Rokhsar D."/>
            <person name="Bevan M.W."/>
        </authorList>
    </citation>
    <scope>NUCLEOTIDE SEQUENCE</scope>
    <source>
        <strain evidence="3">Bd21</strain>
    </source>
</reference>
<feature type="domain" description="F-box" evidence="1">
    <location>
        <begin position="8"/>
        <end position="48"/>
    </location>
</feature>
<reference evidence="4" key="3">
    <citation type="submission" date="2018-08" db="UniProtKB">
        <authorList>
            <consortium name="EnsemblPlants"/>
        </authorList>
    </citation>
    <scope>IDENTIFICATION</scope>
    <source>
        <strain evidence="4">cv. Bd21</strain>
    </source>
</reference>
<dbReference type="EnsemblPlants" id="PNT66401">
    <property type="protein sequence ID" value="PNT66401"/>
    <property type="gene ID" value="BRADI_3g11042v3"/>
</dbReference>
<feature type="domain" description="F-box/LRR-repeat protein 15/At3g58940/PEG3-like LRR" evidence="2">
    <location>
        <begin position="132"/>
        <end position="252"/>
    </location>
</feature>
<sequence length="422" mass="47082">MGASSDRISSLPDDLIILILTHLGSAAAAARTSVLSRRWRRIWTHLPELFLNEPAATSDSIDAALAAAYSAGGTLRLLAITMPRDANAARVSPWLRFASQRLAGELSLDVNLRLTGATEPEEGSRKLELPPCERVTEMDVCFNYYTLGLPHDRISFPALAVLNMSCAKIEAQDLERLGSLPRLRELVLRGITLATVYDVSIRSDTLERLIYLVSRTRRLEIVAPKLQALRTYSSSGPDHEIAEAYVVAPSLADLAWFFYDPQRHRFVGAGRHLRKLSLLDSSTTALMQRFDTADELEIKLSMDWVREGYENFMNAMSKPTKCKVLDLQLRYRGLPSHFHAPCVLYLLKKSSGLRRIVVHLPLGNMVVIMNFEEGNNHVEFLSLLLGCNTPILKTVVINSETRALSKDTCIKIRSNASPIIDV</sequence>
<evidence type="ECO:0000259" key="2">
    <source>
        <dbReference type="Pfam" id="PF24758"/>
    </source>
</evidence>